<dbReference type="PANTHER" id="PTHR10871:SF1">
    <property type="entry name" value="SMALL RIBOSOMAL SUBUNIT PROTEIN US13M"/>
    <property type="match status" value="1"/>
</dbReference>
<dbReference type="PROSITE" id="PS50159">
    <property type="entry name" value="RIBOSOMAL_S13_2"/>
    <property type="match status" value="1"/>
</dbReference>
<dbReference type="PANTHER" id="PTHR10871">
    <property type="entry name" value="30S RIBOSOMAL PROTEIN S13/40S RIBOSOMAL PROTEIN S18"/>
    <property type="match status" value="1"/>
</dbReference>
<dbReference type="InterPro" id="IPR001892">
    <property type="entry name" value="Ribosomal_uS13"/>
</dbReference>
<organism evidence="6">
    <name type="scientific">Schizocladia ischiensis</name>
    <dbReference type="NCBI Taxonomy" id="196139"/>
    <lineage>
        <taxon>Eukaryota</taxon>
        <taxon>Sar</taxon>
        <taxon>Stramenopiles</taxon>
        <taxon>Ochrophyta</taxon>
        <taxon>PX clade</taxon>
        <taxon>Schizocladiophyceae</taxon>
        <taxon>Schizocladiales</taxon>
        <taxon>Schizocladiaceae</taxon>
        <taxon>Schizocladia</taxon>
    </lineage>
</organism>
<dbReference type="HAMAP" id="MF_01315">
    <property type="entry name" value="Ribosomal_uS13"/>
    <property type="match status" value="1"/>
</dbReference>
<dbReference type="PROSITE" id="PS00646">
    <property type="entry name" value="RIBOSOMAL_S13_1"/>
    <property type="match status" value="1"/>
</dbReference>
<dbReference type="Pfam" id="PF00416">
    <property type="entry name" value="Ribosomal_S13"/>
    <property type="match status" value="1"/>
</dbReference>
<name>A0A7S6UA14_9STRA</name>
<evidence type="ECO:0000256" key="3">
    <source>
        <dbReference type="ARBA" id="ARBA00023274"/>
    </source>
</evidence>
<proteinExistence type="inferred from homology"/>
<dbReference type="RefSeq" id="YP_010032384.1">
    <property type="nucleotide sequence ID" value="NC_053869.1"/>
</dbReference>
<dbReference type="SUPFAM" id="SSF46946">
    <property type="entry name" value="S13-like H2TH domain"/>
    <property type="match status" value="1"/>
</dbReference>
<evidence type="ECO:0000256" key="4">
    <source>
        <dbReference type="RuleBase" id="RU003830"/>
    </source>
</evidence>
<dbReference type="Gene3D" id="1.10.8.50">
    <property type="match status" value="1"/>
</dbReference>
<dbReference type="EMBL" id="MT259947">
    <property type="protein sequence ID" value="QOW07598.1"/>
    <property type="molecule type" value="Genomic_DNA"/>
</dbReference>
<dbReference type="InterPro" id="IPR018269">
    <property type="entry name" value="Ribosomal_uS13_CS"/>
</dbReference>
<dbReference type="GO" id="GO:0015935">
    <property type="term" value="C:small ribosomal subunit"/>
    <property type="evidence" value="ECO:0007669"/>
    <property type="project" value="TreeGrafter"/>
</dbReference>
<feature type="region of interest" description="Disordered" evidence="5">
    <location>
        <begin position="95"/>
        <end position="133"/>
    </location>
</feature>
<evidence type="ECO:0000313" key="6">
    <source>
        <dbReference type="EMBL" id="QOW07598.1"/>
    </source>
</evidence>
<geneLocation type="mitochondrion" evidence="6"/>
<dbReference type="InterPro" id="IPR027437">
    <property type="entry name" value="Rbsml_uS13_C"/>
</dbReference>
<dbReference type="GO" id="GO:0003735">
    <property type="term" value="F:structural constituent of ribosome"/>
    <property type="evidence" value="ECO:0007669"/>
    <property type="project" value="InterPro"/>
</dbReference>
<dbReference type="GO" id="GO:0006412">
    <property type="term" value="P:translation"/>
    <property type="evidence" value="ECO:0007669"/>
    <property type="project" value="InterPro"/>
</dbReference>
<keyword evidence="6" id="KW-0496">Mitochondrion</keyword>
<keyword evidence="3 4" id="KW-0687">Ribonucleoprotein</keyword>
<gene>
    <name evidence="6" type="primary">rps13</name>
</gene>
<evidence type="ECO:0000256" key="1">
    <source>
        <dbReference type="ARBA" id="ARBA00008080"/>
    </source>
</evidence>
<dbReference type="GO" id="GO:0005829">
    <property type="term" value="C:cytosol"/>
    <property type="evidence" value="ECO:0007669"/>
    <property type="project" value="TreeGrafter"/>
</dbReference>
<protein>
    <submittedName>
        <fullName evidence="6">Ribosomal protein S13</fullName>
    </submittedName>
</protein>
<dbReference type="AlphaFoldDB" id="A0A7S6UA14"/>
<keyword evidence="2 4" id="KW-0689">Ribosomal protein</keyword>
<dbReference type="PIRSF" id="PIRSF002134">
    <property type="entry name" value="Ribosomal_S13"/>
    <property type="match status" value="1"/>
</dbReference>
<evidence type="ECO:0000256" key="5">
    <source>
        <dbReference type="SAM" id="MobiDB-lite"/>
    </source>
</evidence>
<dbReference type="InterPro" id="IPR010979">
    <property type="entry name" value="Ribosomal_uS13-like_H2TH"/>
</dbReference>
<dbReference type="GeneID" id="63377899"/>
<dbReference type="GO" id="GO:0003723">
    <property type="term" value="F:RNA binding"/>
    <property type="evidence" value="ECO:0007669"/>
    <property type="project" value="InterPro"/>
</dbReference>
<comment type="similarity">
    <text evidence="1 4">Belongs to the universal ribosomal protein uS13 family.</text>
</comment>
<evidence type="ECO:0000256" key="2">
    <source>
        <dbReference type="ARBA" id="ARBA00022980"/>
    </source>
</evidence>
<accession>A0A7S6UA14</accession>
<dbReference type="Gene3D" id="4.10.910.10">
    <property type="entry name" value="30s ribosomal protein s13, domain 2"/>
    <property type="match status" value="1"/>
</dbReference>
<reference evidence="6" key="1">
    <citation type="submission" date="2020-03" db="EMBL/GenBank/DDBJ databases">
        <title>Schizocladia ischiensis organellar genomes: estimating the origin of multicellularity in heterokonts and the emergence of shallow ocean ecosystems.</title>
        <authorList>
            <person name="Phillips N."/>
            <person name="Brawn E.L."/>
            <person name="Boore J."/>
            <person name="Cheda B."/>
            <person name="Salomon M."/>
            <person name="Kawai H."/>
            <person name="Yamagishi T."/>
        </authorList>
    </citation>
    <scope>NUCLEOTIDE SEQUENCE</scope>
</reference>
<sequence length="133" mass="15136">MPYILGTSIPKDKILVQGLSLIYGIGLHQSKILCQKAGLAPDARGRDISRKQSLRLETLLEESFFLLGPDLRRFQKDRVRRLRLLKSYRGTRHLGGLPVRGQRTHTNASRPRRGSFLRSQGSHRNAKVYSRSS</sequence>